<dbReference type="GO" id="GO:0000976">
    <property type="term" value="F:transcription cis-regulatory region binding"/>
    <property type="evidence" value="ECO:0007669"/>
    <property type="project" value="TreeGrafter"/>
</dbReference>
<dbReference type="EMBL" id="SWLB01000011">
    <property type="protein sequence ID" value="KAF3332578.1"/>
    <property type="molecule type" value="Genomic_DNA"/>
</dbReference>
<organism evidence="1 2">
    <name type="scientific">Carex littledalei</name>
    <dbReference type="NCBI Taxonomy" id="544730"/>
    <lineage>
        <taxon>Eukaryota</taxon>
        <taxon>Viridiplantae</taxon>
        <taxon>Streptophyta</taxon>
        <taxon>Embryophyta</taxon>
        <taxon>Tracheophyta</taxon>
        <taxon>Spermatophyta</taxon>
        <taxon>Magnoliopsida</taxon>
        <taxon>Liliopsida</taxon>
        <taxon>Poales</taxon>
        <taxon>Cyperaceae</taxon>
        <taxon>Cyperoideae</taxon>
        <taxon>Cariceae</taxon>
        <taxon>Carex</taxon>
        <taxon>Carex subgen. Euthyceras</taxon>
    </lineage>
</organism>
<evidence type="ECO:0000313" key="2">
    <source>
        <dbReference type="Proteomes" id="UP000623129"/>
    </source>
</evidence>
<reference evidence="1" key="1">
    <citation type="submission" date="2020-01" db="EMBL/GenBank/DDBJ databases">
        <title>Genome sequence of Kobresia littledalei, the first chromosome-level genome in the family Cyperaceae.</title>
        <authorList>
            <person name="Qu G."/>
        </authorList>
    </citation>
    <scope>NUCLEOTIDE SEQUENCE</scope>
    <source>
        <strain evidence="1">C.B.Clarke</strain>
        <tissue evidence="1">Leaf</tissue>
    </source>
</reference>
<dbReference type="PANTHER" id="PTHR37243:SF2">
    <property type="entry name" value="NEGATIVE REGULATOR OF SYSTEMIC ACQUIRED RESISTANCE SNI1"/>
    <property type="match status" value="1"/>
</dbReference>
<gene>
    <name evidence="1" type="ORF">FCM35_KLT02155</name>
</gene>
<evidence type="ECO:0008006" key="3">
    <source>
        <dbReference type="Google" id="ProtNLM"/>
    </source>
</evidence>
<dbReference type="GO" id="GO:0045892">
    <property type="term" value="P:negative regulation of DNA-templated transcription"/>
    <property type="evidence" value="ECO:0007669"/>
    <property type="project" value="InterPro"/>
</dbReference>
<evidence type="ECO:0000313" key="1">
    <source>
        <dbReference type="EMBL" id="KAF3332578.1"/>
    </source>
</evidence>
<dbReference type="InterPro" id="IPR034561">
    <property type="entry name" value="SNI1"/>
</dbReference>
<accession>A0A833VRT6</accession>
<dbReference type="Proteomes" id="UP000623129">
    <property type="component" value="Unassembled WGS sequence"/>
</dbReference>
<dbReference type="OrthoDB" id="1885692at2759"/>
<dbReference type="GO" id="GO:0030915">
    <property type="term" value="C:Smc5-Smc6 complex"/>
    <property type="evidence" value="ECO:0007669"/>
    <property type="project" value="InterPro"/>
</dbReference>
<sequence length="440" mass="49603">MALLDSSGIKDSQDIHDDRIAFLEAVRSISLDCNSNGPPSWNMYDATFKMLRGSKSLELVMASFQLLTELNKKFPTTYLVNAAESPDIFVNSEAWSPFVLGTDSIRVEGQDKSTSYLLDPVGFACLVEAIAQDVSSVYSVLGIEPLQKMLLFQYVVEVLETDFIPRQTLYKESLNWILFRESMLNMLLGSRKIHHKSLTKNCMAIMLRRCCHQVLEEDCKMSTDEFNVPLAAALAEIQRRTFGAMKKFLTLVMDLDFARKEADSQGATSRNDGFRSSALEIILDELTYNIHDLSPFLMAFSVPKWKLEIILQYLSKYCIKASVRTRRGNVPNEITVDYILTNFSTTANSKAIGKKISSGILQMLLAHVFQACLLTQQDSNSYSSSKKIGGTLAEISEKFIFAIQNLRKTEAEMEMMPFVREALFTATLMAGQMEKDDMQI</sequence>
<dbReference type="PANTHER" id="PTHR37243">
    <property type="entry name" value="NEGATIVE REGULATOR OF SYSTEMIC ACQUIRED RESISTANCE SNI1"/>
    <property type="match status" value="1"/>
</dbReference>
<dbReference type="GO" id="GO:0010113">
    <property type="term" value="P:negative regulation of systemic acquired resistance"/>
    <property type="evidence" value="ECO:0007669"/>
    <property type="project" value="TreeGrafter"/>
</dbReference>
<dbReference type="GO" id="GO:0006974">
    <property type="term" value="P:DNA damage response"/>
    <property type="evidence" value="ECO:0007669"/>
    <property type="project" value="InterPro"/>
</dbReference>
<dbReference type="AlphaFoldDB" id="A0A833VRT6"/>
<keyword evidence="2" id="KW-1185">Reference proteome</keyword>
<proteinExistence type="predicted"/>
<comment type="caution">
    <text evidence="1">The sequence shown here is derived from an EMBL/GenBank/DDBJ whole genome shotgun (WGS) entry which is preliminary data.</text>
</comment>
<name>A0A833VRT6_9POAL</name>
<protein>
    <recommendedName>
        <fullName evidence="3">Negative regulator of systemic acquired resistance SNI1</fullName>
    </recommendedName>
</protein>
<dbReference type="GO" id="GO:0005634">
    <property type="term" value="C:nucleus"/>
    <property type="evidence" value="ECO:0007669"/>
    <property type="project" value="InterPro"/>
</dbReference>